<feature type="transmembrane region" description="Helical" evidence="2">
    <location>
        <begin position="6"/>
        <end position="23"/>
    </location>
</feature>
<organism evidence="3 4">
    <name type="scientific">Profundibacterium mesophilum KAUST100406-0324</name>
    <dbReference type="NCBI Taxonomy" id="1037889"/>
    <lineage>
        <taxon>Bacteria</taxon>
        <taxon>Pseudomonadati</taxon>
        <taxon>Pseudomonadota</taxon>
        <taxon>Alphaproteobacteria</taxon>
        <taxon>Rhodobacterales</taxon>
        <taxon>Roseobacteraceae</taxon>
        <taxon>Profundibacterium</taxon>
    </lineage>
</organism>
<keyword evidence="2" id="KW-0812">Transmembrane</keyword>
<keyword evidence="4" id="KW-1185">Reference proteome</keyword>
<sequence>MTFWLVAFAIAATVAGIVTMVLLRSERSASAGAQSVSVYRDQLEEIERDLERGTIAETEAARLRTEISRRLIEADRRAGADRTSPAPRAASAIAAAVTVLVILAGGGALYLSTGAPGYPDLPLAHRIALVEQARTERPRQPDAEEAALSSLPRAQEVDPAFLELMRKLRGAVAERPDDQQGYQLLARNEARLGNFGAAAQAQMQLVQLRGAEASATEITQAAEFLILAAGGYVSPEAETALDAALARDPSNGRARYLKGLTHAQVGRPDLAFGLWRQLLEDSPPDAPWLPPIREQIVELAQLAGVRYDPPEGSALPGPDAAQIAAAEDMSDEDRQQMIRSMVAGLSDRLITEGGTRAEWERLFGALSVLGDSAGIDAAWEAAQLNFAGTAQDRAAVEAAARAAGASGAGADTQ</sequence>
<keyword evidence="2" id="KW-1133">Transmembrane helix</keyword>
<dbReference type="InterPro" id="IPR011990">
    <property type="entry name" value="TPR-like_helical_dom_sf"/>
</dbReference>
<dbReference type="SUPFAM" id="SSF48452">
    <property type="entry name" value="TPR-like"/>
    <property type="match status" value="1"/>
</dbReference>
<protein>
    <submittedName>
        <fullName evidence="3">CycH protein</fullName>
    </submittedName>
</protein>
<dbReference type="GO" id="GO:0017004">
    <property type="term" value="P:cytochrome complex assembly"/>
    <property type="evidence" value="ECO:0007669"/>
    <property type="project" value="UniProtKB-KW"/>
</dbReference>
<evidence type="ECO:0000313" key="3">
    <source>
        <dbReference type="EMBL" id="KAF0676698.1"/>
    </source>
</evidence>
<dbReference type="RefSeq" id="WP_159964402.1">
    <property type="nucleotide sequence ID" value="NZ_APKE01000013.1"/>
</dbReference>
<keyword evidence="1" id="KW-0201">Cytochrome c-type biogenesis</keyword>
<dbReference type="Proteomes" id="UP000698242">
    <property type="component" value="Unassembled WGS sequence"/>
</dbReference>
<proteinExistence type="predicted"/>
<gene>
    <name evidence="3" type="primary">cycH</name>
    <name evidence="3" type="ORF">PMES_00989</name>
</gene>
<dbReference type="AlphaFoldDB" id="A0A921NW12"/>
<dbReference type="NCBIfam" id="TIGR03142">
    <property type="entry name" value="cytochro_ccmI"/>
    <property type="match status" value="1"/>
</dbReference>
<evidence type="ECO:0000256" key="1">
    <source>
        <dbReference type="ARBA" id="ARBA00022748"/>
    </source>
</evidence>
<feature type="transmembrane region" description="Helical" evidence="2">
    <location>
        <begin position="92"/>
        <end position="111"/>
    </location>
</feature>
<evidence type="ECO:0000313" key="4">
    <source>
        <dbReference type="Proteomes" id="UP000698242"/>
    </source>
</evidence>
<name>A0A921NW12_9RHOB</name>
<dbReference type="OrthoDB" id="9815847at2"/>
<accession>A0A921NW12</accession>
<evidence type="ECO:0000256" key="2">
    <source>
        <dbReference type="SAM" id="Phobius"/>
    </source>
</evidence>
<keyword evidence="2" id="KW-0472">Membrane</keyword>
<comment type="caution">
    <text evidence="3">The sequence shown here is derived from an EMBL/GenBank/DDBJ whole genome shotgun (WGS) entry which is preliminary data.</text>
</comment>
<dbReference type="Gene3D" id="1.25.40.10">
    <property type="entry name" value="Tetratricopeptide repeat domain"/>
    <property type="match status" value="1"/>
</dbReference>
<dbReference type="EMBL" id="APKE01000013">
    <property type="protein sequence ID" value="KAF0676698.1"/>
    <property type="molecule type" value="Genomic_DNA"/>
</dbReference>
<dbReference type="InterPro" id="IPR017560">
    <property type="entry name" value="Cyt_c_biogenesis_CcmI"/>
</dbReference>
<reference evidence="3" key="1">
    <citation type="submission" date="2013-03" db="EMBL/GenBank/DDBJ databases">
        <title>Genome Sequence of the Profundibacterium mesophilum strain KAUST100406-0324T from Red Sea, a novel genus in the family Rhodobacteraceae.</title>
        <authorList>
            <person name="Essack M."/>
            <person name="Alam I."/>
            <person name="Lafi F."/>
            <person name="Alawi W."/>
            <person name="Kamanu F."/>
            <person name="Al-Suwailem A."/>
            <person name="Lee O.O."/>
            <person name="Xu Y."/>
            <person name="Bajic V."/>
            <person name="Qian P.-Y."/>
            <person name="Archer J."/>
        </authorList>
    </citation>
    <scope>NUCLEOTIDE SEQUENCE</scope>
    <source>
        <strain evidence="3">KAUST100406-0324</strain>
    </source>
</reference>